<keyword evidence="3" id="KW-0472">Membrane</keyword>
<evidence type="ECO:0000256" key="3">
    <source>
        <dbReference type="SAM" id="Phobius"/>
    </source>
</evidence>
<dbReference type="InterPro" id="IPR001254">
    <property type="entry name" value="Trypsin_dom"/>
</dbReference>
<sequence>MTTQTQDHHPERNKTHTKLPRLCVSYVEMLMVTVVMVLVNLQLAATHFSNQGRRHQVHMNSARHGPHLAPMDMMLTGLAHESMALRRQQLPFTLLKPAPMVETMETIDDMVRVMTKEGAQANEDLLMQELLQLADEITTSMMPSTSRTADRVIIPTTLGEVDMIPVTRIDDLTIRPTTRRVEATMTLTTTITPKAPVAASPVMAEAVMESPELSYSSSNHTAKKFLSRVKALLVASGIELILPLDCGRNPLNSTQVLGEPLPWVVALGSREDGRFHYRCTGVIITNFHVLTDADCVASPHINVVQASRSGELPDQRAEENFVVGRRIHPDIEARDDLFTGINIGILELANPFIFSGECVCVVCVCMCARLEYVITSISPSDYLQPVCLPGVFEEQDTEASFAVTIAGFENIMDGPQGRVASRYAKPNVTAEGAASCFFTVRTNTDLSSMLYTLLTKNHLCVYIRFETVGKSVVLVEDEKSGRVRVVGVGGFANARSTIPVAYTLVQPYRFWVELVLKKFLNNMAPPKDVEAGRSDNGRSFS</sequence>
<evidence type="ECO:0000313" key="6">
    <source>
        <dbReference type="Proteomes" id="UP000747542"/>
    </source>
</evidence>
<name>A0A8J5N950_HOMAM</name>
<dbReference type="SUPFAM" id="SSF50494">
    <property type="entry name" value="Trypsin-like serine proteases"/>
    <property type="match status" value="1"/>
</dbReference>
<proteinExistence type="inferred from homology"/>
<organism evidence="5 6">
    <name type="scientific">Homarus americanus</name>
    <name type="common">American lobster</name>
    <dbReference type="NCBI Taxonomy" id="6706"/>
    <lineage>
        <taxon>Eukaryota</taxon>
        <taxon>Metazoa</taxon>
        <taxon>Ecdysozoa</taxon>
        <taxon>Arthropoda</taxon>
        <taxon>Crustacea</taxon>
        <taxon>Multicrustacea</taxon>
        <taxon>Malacostraca</taxon>
        <taxon>Eumalacostraca</taxon>
        <taxon>Eucarida</taxon>
        <taxon>Decapoda</taxon>
        <taxon>Pleocyemata</taxon>
        <taxon>Astacidea</taxon>
        <taxon>Nephropoidea</taxon>
        <taxon>Nephropidae</taxon>
        <taxon>Homarus</taxon>
    </lineage>
</organism>
<comment type="caution">
    <text evidence="5">The sequence shown here is derived from an EMBL/GenBank/DDBJ whole genome shotgun (WGS) entry which is preliminary data.</text>
</comment>
<evidence type="ECO:0000256" key="1">
    <source>
        <dbReference type="ARBA" id="ARBA00023157"/>
    </source>
</evidence>
<evidence type="ECO:0000313" key="5">
    <source>
        <dbReference type="EMBL" id="KAG7176255.1"/>
    </source>
</evidence>
<keyword evidence="6" id="KW-1185">Reference proteome</keyword>
<dbReference type="Pfam" id="PF00089">
    <property type="entry name" value="Trypsin"/>
    <property type="match status" value="1"/>
</dbReference>
<dbReference type="AlphaFoldDB" id="A0A8J5N950"/>
<dbReference type="InterPro" id="IPR043504">
    <property type="entry name" value="Peptidase_S1_PA_chymotrypsin"/>
</dbReference>
<dbReference type="GO" id="GO:0004252">
    <property type="term" value="F:serine-type endopeptidase activity"/>
    <property type="evidence" value="ECO:0007669"/>
    <property type="project" value="InterPro"/>
</dbReference>
<comment type="similarity">
    <text evidence="2">Belongs to the peptidase S1 family. CLIP subfamily.</text>
</comment>
<gene>
    <name evidence="5" type="ORF">Hamer_G009033</name>
</gene>
<dbReference type="SMART" id="SM00020">
    <property type="entry name" value="Tryp_SPc"/>
    <property type="match status" value="1"/>
</dbReference>
<dbReference type="EMBL" id="JAHLQT010003582">
    <property type="protein sequence ID" value="KAG7176255.1"/>
    <property type="molecule type" value="Genomic_DNA"/>
</dbReference>
<feature type="transmembrane region" description="Helical" evidence="3">
    <location>
        <begin position="22"/>
        <end position="45"/>
    </location>
</feature>
<evidence type="ECO:0000259" key="4">
    <source>
        <dbReference type="PROSITE" id="PS50240"/>
    </source>
</evidence>
<keyword evidence="3" id="KW-1133">Transmembrane helix</keyword>
<dbReference type="PROSITE" id="PS50240">
    <property type="entry name" value="TRYPSIN_DOM"/>
    <property type="match status" value="1"/>
</dbReference>
<keyword evidence="1" id="KW-1015">Disulfide bond</keyword>
<protein>
    <submittedName>
        <fullName evidence="5">Putative Trypsin domain-containing protein 1</fullName>
    </submittedName>
</protein>
<accession>A0A8J5N950</accession>
<dbReference type="GO" id="GO:0006508">
    <property type="term" value="P:proteolysis"/>
    <property type="evidence" value="ECO:0007669"/>
    <property type="project" value="InterPro"/>
</dbReference>
<evidence type="ECO:0000256" key="2">
    <source>
        <dbReference type="ARBA" id="ARBA00024195"/>
    </source>
</evidence>
<keyword evidence="3" id="KW-0812">Transmembrane</keyword>
<dbReference type="Proteomes" id="UP000747542">
    <property type="component" value="Unassembled WGS sequence"/>
</dbReference>
<dbReference type="InterPro" id="IPR009003">
    <property type="entry name" value="Peptidase_S1_PA"/>
</dbReference>
<dbReference type="Gene3D" id="2.40.10.10">
    <property type="entry name" value="Trypsin-like serine proteases"/>
    <property type="match status" value="1"/>
</dbReference>
<feature type="domain" description="Peptidase S1" evidence="4">
    <location>
        <begin position="234"/>
        <end position="517"/>
    </location>
</feature>
<dbReference type="PANTHER" id="PTHR24256">
    <property type="entry name" value="TRYPTASE-RELATED"/>
    <property type="match status" value="1"/>
</dbReference>
<reference evidence="5" key="1">
    <citation type="journal article" date="2021" name="Sci. Adv.">
        <title>The American lobster genome reveals insights on longevity, neural, and immune adaptations.</title>
        <authorList>
            <person name="Polinski J.M."/>
            <person name="Zimin A.V."/>
            <person name="Clark K.F."/>
            <person name="Kohn A.B."/>
            <person name="Sadowski N."/>
            <person name="Timp W."/>
            <person name="Ptitsyn A."/>
            <person name="Khanna P."/>
            <person name="Romanova D.Y."/>
            <person name="Williams P."/>
            <person name="Greenwood S.J."/>
            <person name="Moroz L.L."/>
            <person name="Walt D.R."/>
            <person name="Bodnar A.G."/>
        </authorList>
    </citation>
    <scope>NUCLEOTIDE SEQUENCE</scope>
    <source>
        <strain evidence="5">GMGI-L3</strain>
    </source>
</reference>
<dbReference type="InterPro" id="IPR051487">
    <property type="entry name" value="Ser/Thr_Proteases_Immune/Dev"/>
</dbReference>